<dbReference type="EMBL" id="JBDODL010000135">
    <property type="protein sequence ID" value="MES1918831.1"/>
    <property type="molecule type" value="Genomic_DNA"/>
</dbReference>
<dbReference type="SUPFAM" id="SSF64356">
    <property type="entry name" value="SNARE-like"/>
    <property type="match status" value="1"/>
</dbReference>
<dbReference type="PANTHER" id="PTHR10529">
    <property type="entry name" value="AP COMPLEX SUBUNIT MU"/>
    <property type="match status" value="1"/>
</dbReference>
<proteinExistence type="predicted"/>
<dbReference type="InterPro" id="IPR001392">
    <property type="entry name" value="Clathrin_mu"/>
</dbReference>
<comment type="subcellular location">
    <subcellularLocation>
        <location evidence="1">Endomembrane system</location>
    </subcellularLocation>
</comment>
<evidence type="ECO:0000256" key="1">
    <source>
        <dbReference type="ARBA" id="ARBA00004308"/>
    </source>
</evidence>
<evidence type="ECO:0000259" key="4">
    <source>
        <dbReference type="Pfam" id="PF01217"/>
    </source>
</evidence>
<keyword evidence="3" id="KW-0472">Membrane</keyword>
<dbReference type="Gene3D" id="3.30.450.60">
    <property type="match status" value="1"/>
</dbReference>
<dbReference type="PRINTS" id="PR00314">
    <property type="entry name" value="CLATHRINADPT"/>
</dbReference>
<evidence type="ECO:0000256" key="2">
    <source>
        <dbReference type="ARBA" id="ARBA00022448"/>
    </source>
</evidence>
<organism evidence="5 6">
    <name type="scientific">Bonamia ostreae</name>
    <dbReference type="NCBI Taxonomy" id="126728"/>
    <lineage>
        <taxon>Eukaryota</taxon>
        <taxon>Sar</taxon>
        <taxon>Rhizaria</taxon>
        <taxon>Endomyxa</taxon>
        <taxon>Ascetosporea</taxon>
        <taxon>Haplosporida</taxon>
        <taxon>Bonamia</taxon>
    </lineage>
</organism>
<evidence type="ECO:0000313" key="5">
    <source>
        <dbReference type="EMBL" id="MES1918831.1"/>
    </source>
</evidence>
<reference evidence="5 6" key="1">
    <citation type="journal article" date="2024" name="BMC Biol.">
        <title>Comparative genomics of Ascetosporea gives new insight into the evolutionary basis for animal parasitism in Rhizaria.</title>
        <authorList>
            <person name="Hiltunen Thoren M."/>
            <person name="Onut-Brannstrom I."/>
            <person name="Alfjorden A."/>
            <person name="Peckova H."/>
            <person name="Swords F."/>
            <person name="Hooper C."/>
            <person name="Holzer A.S."/>
            <person name="Bass D."/>
            <person name="Burki F."/>
        </authorList>
    </citation>
    <scope>NUCLEOTIDE SEQUENCE [LARGE SCALE GENOMIC DNA]</scope>
    <source>
        <strain evidence="5">20-A016</strain>
    </source>
</reference>
<sequence length="135" mass="15759">MSAIFILDQNGKPIIQRNYKGDVPLSAAKAFEEFLEEADDYLKPPVFSRNGLHYLFISHNNLYLLVISNQDDNVMMLVSFLNETVSVLEDYFNKLTEESLRKNFVLVYEILDEMMDFGYPQTTQAKVLKEFLFKK</sequence>
<accession>A0ABV2AGL3</accession>
<gene>
    <name evidence="5" type="primary">apm1</name>
    <name evidence="5" type="ORF">MHBO_000731</name>
</gene>
<comment type="caution">
    <text evidence="5">The sequence shown here is derived from an EMBL/GenBank/DDBJ whole genome shotgun (WGS) entry which is preliminary data.</text>
</comment>
<dbReference type="InterPro" id="IPR011012">
    <property type="entry name" value="Longin-like_dom_sf"/>
</dbReference>
<evidence type="ECO:0000313" key="6">
    <source>
        <dbReference type="Proteomes" id="UP001439008"/>
    </source>
</evidence>
<protein>
    <submittedName>
        <fullName evidence="5">AP-1 adaptor complex mu subunit Apm1</fullName>
    </submittedName>
</protein>
<name>A0ABV2AGL3_9EUKA</name>
<dbReference type="InterPro" id="IPR022775">
    <property type="entry name" value="AP_mu_sigma_su"/>
</dbReference>
<evidence type="ECO:0000256" key="3">
    <source>
        <dbReference type="ARBA" id="ARBA00023136"/>
    </source>
</evidence>
<dbReference type="InterPro" id="IPR050431">
    <property type="entry name" value="Adaptor_comp_med_subunit"/>
</dbReference>
<keyword evidence="2" id="KW-0813">Transport</keyword>
<dbReference type="Proteomes" id="UP001439008">
    <property type="component" value="Unassembled WGS sequence"/>
</dbReference>
<feature type="domain" description="AP complex mu/sigma subunit" evidence="4">
    <location>
        <begin position="1"/>
        <end position="129"/>
    </location>
</feature>
<dbReference type="Pfam" id="PF01217">
    <property type="entry name" value="Clat_adaptor_s"/>
    <property type="match status" value="1"/>
</dbReference>
<keyword evidence="6" id="KW-1185">Reference proteome</keyword>